<keyword evidence="1" id="KW-0812">Transmembrane</keyword>
<dbReference type="Proteomes" id="UP000053259">
    <property type="component" value="Unassembled WGS sequence"/>
</dbReference>
<evidence type="ECO:0000313" key="3">
    <source>
        <dbReference type="EMBL" id="KIW08862.1"/>
    </source>
</evidence>
<dbReference type="RefSeq" id="XP_016218731.1">
    <property type="nucleotide sequence ID" value="XM_016353578.1"/>
</dbReference>
<reference evidence="3 4" key="1">
    <citation type="submission" date="2015-01" db="EMBL/GenBank/DDBJ databases">
        <title>The Genome Sequence of Ochroconis gallopava CBS43764.</title>
        <authorList>
            <consortium name="The Broad Institute Genomics Platform"/>
            <person name="Cuomo C."/>
            <person name="de Hoog S."/>
            <person name="Gorbushina A."/>
            <person name="Stielow B."/>
            <person name="Teixiera M."/>
            <person name="Abouelleil A."/>
            <person name="Chapman S.B."/>
            <person name="Priest M."/>
            <person name="Young S.K."/>
            <person name="Wortman J."/>
            <person name="Nusbaum C."/>
            <person name="Birren B."/>
        </authorList>
    </citation>
    <scope>NUCLEOTIDE SEQUENCE [LARGE SCALE GENOMIC DNA]</scope>
    <source>
        <strain evidence="3 4">CBS 43764</strain>
    </source>
</reference>
<dbReference type="AlphaFoldDB" id="A0A0D1Z7C1"/>
<dbReference type="STRING" id="253628.A0A0D1Z7C1"/>
<dbReference type="InterPro" id="IPR002656">
    <property type="entry name" value="Acyl_transf_3_dom"/>
</dbReference>
<feature type="transmembrane region" description="Helical" evidence="1">
    <location>
        <begin position="40"/>
        <end position="58"/>
    </location>
</feature>
<feature type="transmembrane region" description="Helical" evidence="1">
    <location>
        <begin position="367"/>
        <end position="385"/>
    </location>
</feature>
<feature type="transmembrane region" description="Helical" evidence="1">
    <location>
        <begin position="397"/>
        <end position="416"/>
    </location>
</feature>
<dbReference type="GeneID" id="27308759"/>
<accession>A0A0D1Z7C1</accession>
<evidence type="ECO:0000313" key="4">
    <source>
        <dbReference type="Proteomes" id="UP000053259"/>
    </source>
</evidence>
<name>A0A0D1Z7C1_9PEZI</name>
<dbReference type="PANTHER" id="PTHR23028:SF134">
    <property type="entry name" value="PUTATIVE (AFU_ORTHOLOGUE AFUA_4G08520)-RELATED"/>
    <property type="match status" value="1"/>
</dbReference>
<feature type="transmembrane region" description="Helical" evidence="1">
    <location>
        <begin position="133"/>
        <end position="152"/>
    </location>
</feature>
<sequence length="481" mass="54178">MLRQRVVVGIRTLMPSFIHRQPALGAGAGKKKSSTAALDGLRGIAALFVFCFHVLFSYTTAIEYGYGQSEANQHIVQLPFLSLFYRGHSMVAVFFVVGGYVMSIKPLSLMHSHQAAAAPGVLVSSVFRRGIRLYLPAIAATFVTMCTVYFGLWEYPRQFVTGDEQLIVYSDLHPLPKATLASQFWDWLNEVASMTDLFYYYNKNGFLLPYYNKYDPHLWTVPFEYRSSLIVTVVLLALSRCKFAVRLFLTGLIVLFCGFWDRWEVVCFLAGMILCDIDLFNQKPEPRPARLETIVEEDEDLLPQWEAKTRLALEDSATRNGYVKHWLLLFLAGLYLLSTPNLDIGNTPGYQTLFQLTPSTYSDKKRFLQSLGAICTVWAITNCSALQSPFVTSFAQYLGSISYSLYIVHGPLIHIVGYSITPNIWIHFTGKEGLNWIAGLILGSGILAAFVVITADIFWRHVDLKSIAIARYLECACFADT</sequence>
<dbReference type="HOGENOM" id="CLU_005679_13_5_1"/>
<organism evidence="3 4">
    <name type="scientific">Verruconis gallopava</name>
    <dbReference type="NCBI Taxonomy" id="253628"/>
    <lineage>
        <taxon>Eukaryota</taxon>
        <taxon>Fungi</taxon>
        <taxon>Dikarya</taxon>
        <taxon>Ascomycota</taxon>
        <taxon>Pezizomycotina</taxon>
        <taxon>Dothideomycetes</taxon>
        <taxon>Pleosporomycetidae</taxon>
        <taxon>Venturiales</taxon>
        <taxon>Sympoventuriaceae</taxon>
        <taxon>Verruconis</taxon>
    </lineage>
</organism>
<dbReference type="OrthoDB" id="5819582at2759"/>
<keyword evidence="4" id="KW-1185">Reference proteome</keyword>
<feature type="domain" description="Acyltransferase 3" evidence="2">
    <location>
        <begin position="36"/>
        <end position="452"/>
    </location>
</feature>
<dbReference type="GO" id="GO:0016747">
    <property type="term" value="F:acyltransferase activity, transferring groups other than amino-acyl groups"/>
    <property type="evidence" value="ECO:0007669"/>
    <property type="project" value="InterPro"/>
</dbReference>
<dbReference type="PANTHER" id="PTHR23028">
    <property type="entry name" value="ACETYLTRANSFERASE"/>
    <property type="match status" value="1"/>
</dbReference>
<keyword evidence="1" id="KW-0472">Membrane</keyword>
<proteinExistence type="predicted"/>
<feature type="transmembrane region" description="Helical" evidence="1">
    <location>
        <begin position="78"/>
        <end position="102"/>
    </location>
</feature>
<dbReference type="InterPro" id="IPR050879">
    <property type="entry name" value="Acyltransferase_3"/>
</dbReference>
<evidence type="ECO:0000256" key="1">
    <source>
        <dbReference type="SAM" id="Phobius"/>
    </source>
</evidence>
<feature type="transmembrane region" description="Helical" evidence="1">
    <location>
        <begin position="245"/>
        <end position="263"/>
    </location>
</feature>
<keyword evidence="1" id="KW-1133">Transmembrane helix</keyword>
<dbReference type="EMBL" id="KN847530">
    <property type="protein sequence ID" value="KIW08862.1"/>
    <property type="molecule type" value="Genomic_DNA"/>
</dbReference>
<feature type="transmembrane region" description="Helical" evidence="1">
    <location>
        <begin position="436"/>
        <end position="459"/>
    </location>
</feature>
<dbReference type="InParanoid" id="A0A0D1Z7C1"/>
<evidence type="ECO:0000259" key="2">
    <source>
        <dbReference type="Pfam" id="PF01757"/>
    </source>
</evidence>
<gene>
    <name evidence="3" type="ORF">PV09_00786</name>
</gene>
<dbReference type="Pfam" id="PF01757">
    <property type="entry name" value="Acyl_transf_3"/>
    <property type="match status" value="1"/>
</dbReference>
<protein>
    <recommendedName>
        <fullName evidence="2">Acyltransferase 3 domain-containing protein</fullName>
    </recommendedName>
</protein>
<dbReference type="VEuPathDB" id="FungiDB:PV09_00786"/>